<evidence type="ECO:0000256" key="9">
    <source>
        <dbReference type="SAM" id="Phobius"/>
    </source>
</evidence>
<dbReference type="PANTHER" id="PTHR11795">
    <property type="entry name" value="BRANCHED-CHAIN AMINO ACID TRANSPORT SYSTEM PERMEASE PROTEIN LIVH"/>
    <property type="match status" value="1"/>
</dbReference>
<comment type="subcellular location">
    <subcellularLocation>
        <location evidence="1">Cell membrane</location>
        <topology evidence="1">Multi-pass membrane protein</topology>
    </subcellularLocation>
</comment>
<evidence type="ECO:0000256" key="7">
    <source>
        <dbReference type="ARBA" id="ARBA00023136"/>
    </source>
</evidence>
<dbReference type="KEGG" id="tra:Trad_0572"/>
<keyword evidence="6 9" id="KW-1133">Transmembrane helix</keyword>
<dbReference type="eggNOG" id="COG0559">
    <property type="taxonomic scope" value="Bacteria"/>
</dbReference>
<evidence type="ECO:0000256" key="2">
    <source>
        <dbReference type="ARBA" id="ARBA00022448"/>
    </source>
</evidence>
<dbReference type="Proteomes" id="UP000000379">
    <property type="component" value="Chromosome"/>
</dbReference>
<reference evidence="10 11" key="2">
    <citation type="journal article" date="2011" name="Stand. Genomic Sci.">
        <title>Complete genome sequence of Truepera radiovictrix type strain (RQ-24).</title>
        <authorList>
            <person name="Ivanova N."/>
            <person name="Rohde C."/>
            <person name="Munk C."/>
            <person name="Nolan M."/>
            <person name="Lucas S."/>
            <person name="Del Rio T.G."/>
            <person name="Tice H."/>
            <person name="Deshpande S."/>
            <person name="Cheng J.F."/>
            <person name="Tapia R."/>
            <person name="Han C."/>
            <person name="Goodwin L."/>
            <person name="Pitluck S."/>
            <person name="Liolios K."/>
            <person name="Mavromatis K."/>
            <person name="Mikhailova N."/>
            <person name="Pati A."/>
            <person name="Chen A."/>
            <person name="Palaniappan K."/>
            <person name="Land M."/>
            <person name="Hauser L."/>
            <person name="Chang Y.J."/>
            <person name="Jeffries C.D."/>
            <person name="Brambilla E."/>
            <person name="Rohde M."/>
            <person name="Goker M."/>
            <person name="Tindall B.J."/>
            <person name="Woyke T."/>
            <person name="Bristow J."/>
            <person name="Eisen J.A."/>
            <person name="Markowitz V."/>
            <person name="Hugenholtz P."/>
            <person name="Kyrpides N.C."/>
            <person name="Klenk H.P."/>
            <person name="Lapidus A."/>
        </authorList>
    </citation>
    <scope>NUCLEOTIDE SEQUENCE [LARGE SCALE GENOMIC DNA]</scope>
    <source>
        <strain evidence="11">DSM 17093 / CIP 108686 / LMG 22925 / RQ-24</strain>
    </source>
</reference>
<evidence type="ECO:0000256" key="3">
    <source>
        <dbReference type="ARBA" id="ARBA00022475"/>
    </source>
</evidence>
<keyword evidence="5" id="KW-0029">Amino-acid transport</keyword>
<keyword evidence="7 9" id="KW-0472">Membrane</keyword>
<evidence type="ECO:0000256" key="5">
    <source>
        <dbReference type="ARBA" id="ARBA00022970"/>
    </source>
</evidence>
<sequence>MAGLLQALVSGLAAGSIYALIALGLVLLYRTTNVLNFAHGEFGLLGTFVAFTLLHGAGLPYGLALLLSLLAALLLGGFNSLLLVKPGRAALAVGLGVLAGALAYGLAAAWWVTALVAVLTGVLAFARLEPTARTPNALGLIILTLGVSLALGGFYALYFGTDNKVIPPLVPDVPLRLGGAAVSQLSLLTSGIGVGLMLLLWLLLSRTKIGLAMRATAQREDVAKAMGLPVRTVLFATWGVSALLAAAAALLLAPTTLLSPAMMLDPISKGFVAAVIGGMTSLPGAILGGYVLGVLELLVGVYLSNEFRASFAFLAVLVVLVLRPHGLLGKPEVRRV</sequence>
<dbReference type="OrthoDB" id="9807115at2"/>
<dbReference type="InterPro" id="IPR001851">
    <property type="entry name" value="ABC_transp_permease"/>
</dbReference>
<feature type="transmembrane region" description="Helical" evidence="9">
    <location>
        <begin position="61"/>
        <end position="82"/>
    </location>
</feature>
<feature type="transmembrane region" description="Helical" evidence="9">
    <location>
        <begin position="233"/>
        <end position="253"/>
    </location>
</feature>
<feature type="transmembrane region" description="Helical" evidence="9">
    <location>
        <begin position="7"/>
        <end position="29"/>
    </location>
</feature>
<evidence type="ECO:0000256" key="6">
    <source>
        <dbReference type="ARBA" id="ARBA00022989"/>
    </source>
</evidence>
<keyword evidence="4 9" id="KW-0812">Transmembrane</keyword>
<evidence type="ECO:0000256" key="1">
    <source>
        <dbReference type="ARBA" id="ARBA00004651"/>
    </source>
</evidence>
<evidence type="ECO:0000313" key="11">
    <source>
        <dbReference type="Proteomes" id="UP000000379"/>
    </source>
</evidence>
<dbReference type="HOGENOM" id="CLU_039929_1_0_0"/>
<dbReference type="RefSeq" id="WP_013177088.1">
    <property type="nucleotide sequence ID" value="NC_014221.1"/>
</dbReference>
<evidence type="ECO:0000256" key="8">
    <source>
        <dbReference type="ARBA" id="ARBA00037998"/>
    </source>
</evidence>
<organism evidence="10 11">
    <name type="scientific">Truepera radiovictrix (strain DSM 17093 / CIP 108686 / LMG 22925 / RQ-24)</name>
    <dbReference type="NCBI Taxonomy" id="649638"/>
    <lineage>
        <taxon>Bacteria</taxon>
        <taxon>Thermotogati</taxon>
        <taxon>Deinococcota</taxon>
        <taxon>Deinococci</taxon>
        <taxon>Trueperales</taxon>
        <taxon>Trueperaceae</taxon>
        <taxon>Truepera</taxon>
    </lineage>
</organism>
<feature type="transmembrane region" description="Helical" evidence="9">
    <location>
        <begin position="181"/>
        <end position="204"/>
    </location>
</feature>
<protein>
    <submittedName>
        <fullName evidence="10">Inner-membrane translocator</fullName>
    </submittedName>
</protein>
<reference evidence="11" key="1">
    <citation type="submission" date="2010-05" db="EMBL/GenBank/DDBJ databases">
        <title>The complete genome of Truepera radiovictris DSM 17093.</title>
        <authorList>
            <consortium name="US DOE Joint Genome Institute (JGI-PGF)"/>
            <person name="Lucas S."/>
            <person name="Copeland A."/>
            <person name="Lapidus A."/>
            <person name="Glavina del Rio T."/>
            <person name="Dalin E."/>
            <person name="Tice H."/>
            <person name="Bruce D."/>
            <person name="Goodwin L."/>
            <person name="Pitluck S."/>
            <person name="Kyrpides N."/>
            <person name="Mavromatis K."/>
            <person name="Ovchinnikova G."/>
            <person name="Munk A.C."/>
            <person name="Detter J.C."/>
            <person name="Han C."/>
            <person name="Tapia R."/>
            <person name="Land M."/>
            <person name="Hauser L."/>
            <person name="Markowitz V."/>
            <person name="Cheng J.-F."/>
            <person name="Hugenholtz P."/>
            <person name="Woyke T."/>
            <person name="Wu D."/>
            <person name="Tindall B."/>
            <person name="Pomrenke H.G."/>
            <person name="Brambilla E."/>
            <person name="Klenk H.-P."/>
            <person name="Eisen J.A."/>
        </authorList>
    </citation>
    <scope>NUCLEOTIDE SEQUENCE [LARGE SCALE GENOMIC DNA]</scope>
    <source>
        <strain evidence="11">DSM 17093 / CIP 108686 / LMG 22925 / RQ-24</strain>
    </source>
</reference>
<name>D7CSU1_TRURR</name>
<dbReference type="GO" id="GO:0022857">
    <property type="term" value="F:transmembrane transporter activity"/>
    <property type="evidence" value="ECO:0007669"/>
    <property type="project" value="InterPro"/>
</dbReference>
<dbReference type="AlphaFoldDB" id="D7CSU1"/>
<dbReference type="Pfam" id="PF02653">
    <property type="entry name" value="BPD_transp_2"/>
    <property type="match status" value="1"/>
</dbReference>
<dbReference type="CDD" id="cd06582">
    <property type="entry name" value="TM_PBP1_LivH_like"/>
    <property type="match status" value="1"/>
</dbReference>
<keyword evidence="11" id="KW-1185">Reference proteome</keyword>
<feature type="transmembrane region" description="Helical" evidence="9">
    <location>
        <begin position="273"/>
        <end position="299"/>
    </location>
</feature>
<dbReference type="GO" id="GO:0006865">
    <property type="term" value="P:amino acid transport"/>
    <property type="evidence" value="ECO:0007669"/>
    <property type="project" value="UniProtKB-KW"/>
</dbReference>
<comment type="similarity">
    <text evidence="8">Belongs to the binding-protein-dependent transport system permease family. LivHM subfamily.</text>
</comment>
<dbReference type="PANTHER" id="PTHR11795:SF450">
    <property type="entry name" value="ABC TRANSPORTER PERMEASE PROTEIN"/>
    <property type="match status" value="1"/>
</dbReference>
<dbReference type="EMBL" id="CP002049">
    <property type="protein sequence ID" value="ADI13708.1"/>
    <property type="molecule type" value="Genomic_DNA"/>
</dbReference>
<dbReference type="InterPro" id="IPR052157">
    <property type="entry name" value="BCAA_transport_permease"/>
</dbReference>
<feature type="transmembrane region" description="Helical" evidence="9">
    <location>
        <begin position="35"/>
        <end position="54"/>
    </location>
</feature>
<dbReference type="STRING" id="649638.Trad_0572"/>
<dbReference type="GO" id="GO:0005886">
    <property type="term" value="C:plasma membrane"/>
    <property type="evidence" value="ECO:0007669"/>
    <property type="project" value="UniProtKB-SubCell"/>
</dbReference>
<evidence type="ECO:0000256" key="4">
    <source>
        <dbReference type="ARBA" id="ARBA00022692"/>
    </source>
</evidence>
<keyword evidence="2" id="KW-0813">Transport</keyword>
<accession>D7CSU1</accession>
<feature type="transmembrane region" description="Helical" evidence="9">
    <location>
        <begin position="138"/>
        <end position="161"/>
    </location>
</feature>
<feature type="transmembrane region" description="Helical" evidence="9">
    <location>
        <begin position="102"/>
        <end position="126"/>
    </location>
</feature>
<gene>
    <name evidence="10" type="ordered locus">Trad_0572</name>
</gene>
<keyword evidence="3" id="KW-1003">Cell membrane</keyword>
<proteinExistence type="inferred from homology"/>
<evidence type="ECO:0000313" key="10">
    <source>
        <dbReference type="EMBL" id="ADI13708.1"/>
    </source>
</evidence>